<evidence type="ECO:0000256" key="5">
    <source>
        <dbReference type="ARBA" id="ARBA00022989"/>
    </source>
</evidence>
<evidence type="ECO:0000256" key="7">
    <source>
        <dbReference type="RuleBase" id="RU363032"/>
    </source>
</evidence>
<evidence type="ECO:0000313" key="14">
    <source>
        <dbReference type="EMBL" id="MZR88277.1"/>
    </source>
</evidence>
<dbReference type="GO" id="GO:0055085">
    <property type="term" value="P:transmembrane transport"/>
    <property type="evidence" value="ECO:0007669"/>
    <property type="project" value="InterPro"/>
</dbReference>
<evidence type="ECO:0000313" key="11">
    <source>
        <dbReference type="EMBL" id="KAB7360112.1"/>
    </source>
</evidence>
<keyword evidence="4 7" id="KW-0812">Transmembrane</keyword>
<evidence type="ECO:0000256" key="4">
    <source>
        <dbReference type="ARBA" id="ARBA00022692"/>
    </source>
</evidence>
<feature type="transmembrane region" description="Helical" evidence="7">
    <location>
        <begin position="306"/>
        <end position="328"/>
    </location>
</feature>
<evidence type="ECO:0000313" key="21">
    <source>
        <dbReference type="Proteomes" id="UP000638311"/>
    </source>
</evidence>
<dbReference type="InterPro" id="IPR000515">
    <property type="entry name" value="MetI-like"/>
</dbReference>
<feature type="transmembrane region" description="Helical" evidence="7">
    <location>
        <begin position="53"/>
        <end position="79"/>
    </location>
</feature>
<dbReference type="AlphaFoldDB" id="A0A0M4MM33"/>
<dbReference type="RefSeq" id="WP_013140055.1">
    <property type="nucleotide sequence ID" value="NZ_AP022868.1"/>
</dbReference>
<dbReference type="Proteomes" id="UP001272183">
    <property type="component" value="Unassembled WGS sequence"/>
</dbReference>
<dbReference type="PROSITE" id="PS50928">
    <property type="entry name" value="ABC_TM1"/>
    <property type="match status" value="1"/>
</dbReference>
<reference evidence="13" key="4">
    <citation type="submission" date="2023-10" db="EMBL/GenBank/DDBJ databases">
        <title>Supernatant from a Refined Defined Microbial Community Protects Mice from Clostridioides difficile Infection.</title>
        <authorList>
            <person name="Douchant K."/>
            <person name="He S.-M."/>
            <person name="Noordhof C."/>
            <person name="Greenlaw J."/>
            <person name="Schroeter K."/>
            <person name="Vancuren S.J."/>
            <person name="Sjaarda C."/>
            <person name="Allen-Vercoe E."/>
            <person name="Gloor G.B."/>
            <person name="Vanner S.J."/>
            <person name="Petrof E.O."/>
            <person name="Sheth P.M."/>
            <person name="Guzman M."/>
        </authorList>
    </citation>
    <scope>NUCLEOTIDE SEQUENCE</scope>
    <source>
        <strain evidence="13">16-6-I_4_FM</strain>
    </source>
</reference>
<evidence type="ECO:0000313" key="16">
    <source>
        <dbReference type="Proteomes" id="UP000028505"/>
    </source>
</evidence>
<dbReference type="EMBL" id="WDQK01000007">
    <property type="protein sequence ID" value="KAB7395609.1"/>
    <property type="molecule type" value="Genomic_DNA"/>
</dbReference>
<evidence type="ECO:0000313" key="10">
    <source>
        <dbReference type="EMBL" id="KAB7339127.1"/>
    </source>
</evidence>
<dbReference type="Proteomes" id="UP000460881">
    <property type="component" value="Unassembled WGS sequence"/>
</dbReference>
<dbReference type="Proteomes" id="UP000466472">
    <property type="component" value="Unassembled WGS sequence"/>
</dbReference>
<dbReference type="PANTHER" id="PTHR30193:SF37">
    <property type="entry name" value="INNER MEMBRANE ABC TRANSPORTER PERMEASE PROTEIN YCJO"/>
    <property type="match status" value="1"/>
</dbReference>
<dbReference type="Proteomes" id="UP000430971">
    <property type="component" value="Unassembled WGS sequence"/>
</dbReference>
<dbReference type="Gene3D" id="1.10.3720.10">
    <property type="entry name" value="MetI-like"/>
    <property type="match status" value="1"/>
</dbReference>
<dbReference type="InterPro" id="IPR051393">
    <property type="entry name" value="ABC_transporter_permease"/>
</dbReference>
<feature type="transmembrane region" description="Helical" evidence="7">
    <location>
        <begin position="198"/>
        <end position="221"/>
    </location>
</feature>
<dbReference type="Proteomes" id="UP000468842">
    <property type="component" value="Unassembled WGS sequence"/>
</dbReference>
<organism evidence="15 21">
    <name type="scientific">Bifidobacterium longum</name>
    <dbReference type="NCBI Taxonomy" id="216816"/>
    <lineage>
        <taxon>Bacteria</taxon>
        <taxon>Bacillati</taxon>
        <taxon>Actinomycetota</taxon>
        <taxon>Actinomycetes</taxon>
        <taxon>Bifidobacteriales</taxon>
        <taxon>Bifidobacteriaceae</taxon>
        <taxon>Bifidobacterium</taxon>
    </lineage>
</organism>
<gene>
    <name evidence="12" type="ORF">GBB40_04620</name>
    <name evidence="11" type="ORF">GBB63_02705</name>
    <name evidence="10" type="ORF">GBB73_03055</name>
    <name evidence="9" type="ORF">GS08_00685</name>
    <name evidence="14" type="ORF">GT999_02920</name>
    <name evidence="15" type="ORF">GUA24_03660</name>
    <name evidence="13" type="ORF">SCX10_02510</name>
</gene>
<dbReference type="EMBL" id="WDRC01000005">
    <property type="protein sequence ID" value="KAB7360112.1"/>
    <property type="molecule type" value="Genomic_DNA"/>
</dbReference>
<reference evidence="9 16" key="1">
    <citation type="submission" date="2014-06" db="EMBL/GenBank/DDBJ databases">
        <authorList>
            <person name="Zhao X."/>
        </authorList>
    </citation>
    <scope>NUCLEOTIDE SEQUENCE [LARGE SCALE GENOMIC DNA]</scope>
    <source>
        <strain evidence="9 16">BXY01</strain>
    </source>
</reference>
<evidence type="ECO:0000313" key="13">
    <source>
        <dbReference type="EMBL" id="MDW7545711.1"/>
    </source>
</evidence>
<dbReference type="GO" id="GO:0005886">
    <property type="term" value="C:plasma membrane"/>
    <property type="evidence" value="ECO:0007669"/>
    <property type="project" value="UniProtKB-SubCell"/>
</dbReference>
<evidence type="ECO:0000256" key="1">
    <source>
        <dbReference type="ARBA" id="ARBA00004651"/>
    </source>
</evidence>
<dbReference type="Proteomes" id="UP000638311">
    <property type="component" value="Unassembled WGS sequence"/>
</dbReference>
<evidence type="ECO:0000256" key="3">
    <source>
        <dbReference type="ARBA" id="ARBA00022475"/>
    </source>
</evidence>
<feature type="transmembrane region" description="Helical" evidence="7">
    <location>
        <begin position="115"/>
        <end position="136"/>
    </location>
</feature>
<keyword evidence="6 7" id="KW-0472">Membrane</keyword>
<proteinExistence type="inferred from homology"/>
<dbReference type="EMBL" id="WDRM01000005">
    <property type="protein sequence ID" value="KAB7339127.1"/>
    <property type="molecule type" value="Genomic_DNA"/>
</dbReference>
<dbReference type="Pfam" id="PF00528">
    <property type="entry name" value="BPD_transp_1"/>
    <property type="match status" value="1"/>
</dbReference>
<evidence type="ECO:0000313" key="19">
    <source>
        <dbReference type="Proteomes" id="UP000466472"/>
    </source>
</evidence>
<keyword evidence="2 7" id="KW-0813">Transport</keyword>
<name>A0A0M4MM33_BIFLN</name>
<dbReference type="EMBL" id="JAWUDL010000003">
    <property type="protein sequence ID" value="MDW7545711.1"/>
    <property type="molecule type" value="Genomic_DNA"/>
</dbReference>
<comment type="subcellular location">
    <subcellularLocation>
        <location evidence="1 7">Cell membrane</location>
        <topology evidence="1 7">Multi-pass membrane protein</topology>
    </subcellularLocation>
</comment>
<dbReference type="KEGG" id="blx:GS08_00685"/>
<evidence type="ECO:0000256" key="2">
    <source>
        <dbReference type="ARBA" id="ARBA00022448"/>
    </source>
</evidence>
<keyword evidence="5 7" id="KW-1133">Transmembrane helix</keyword>
<keyword evidence="3" id="KW-1003">Cell membrane</keyword>
<dbReference type="EMBL" id="WXEF01000004">
    <property type="protein sequence ID" value="MZR88277.1"/>
    <property type="molecule type" value="Genomic_DNA"/>
</dbReference>
<reference evidence="17 18" key="3">
    <citation type="journal article" date="2019" name="Nat. Med.">
        <title>A library of human gut bacterial isolates paired with longitudinal multiomics data enables mechanistic microbiome research.</title>
        <authorList>
            <person name="Poyet M."/>
            <person name="Groussin M."/>
            <person name="Gibbons S.M."/>
            <person name="Avila-Pacheco J."/>
            <person name="Jiang X."/>
            <person name="Kearney S.M."/>
            <person name="Perrotta A.R."/>
            <person name="Berdy B."/>
            <person name="Zhao S."/>
            <person name="Lieberman T.D."/>
            <person name="Swanson P.K."/>
            <person name="Smith M."/>
            <person name="Roesemann S."/>
            <person name="Alexander J.E."/>
            <person name="Rich S.A."/>
            <person name="Livny J."/>
            <person name="Vlamakis H."/>
            <person name="Clish C."/>
            <person name="Bullock K."/>
            <person name="Deik A."/>
            <person name="Scott J."/>
            <person name="Pierce K.A."/>
            <person name="Xavier R.J."/>
            <person name="Alm E.J."/>
        </authorList>
    </citation>
    <scope>NUCLEOTIDE SEQUENCE</scope>
    <source>
        <strain evidence="12 20">BIOML-A37</strain>
        <strain evidence="14 19">BIOML-A395</strain>
        <strain evidence="15">BIOML-A409</strain>
        <strain evidence="11 18">BIOML-A55</strain>
        <strain evidence="10 17">BIOML-A65</strain>
    </source>
</reference>
<feature type="transmembrane region" description="Helical" evidence="7">
    <location>
        <begin position="148"/>
        <end position="168"/>
    </location>
</feature>
<evidence type="ECO:0000313" key="18">
    <source>
        <dbReference type="Proteomes" id="UP000460881"/>
    </source>
</evidence>
<dbReference type="SUPFAM" id="SSF161098">
    <property type="entry name" value="MetI-like"/>
    <property type="match status" value="1"/>
</dbReference>
<feature type="domain" description="ABC transmembrane type-1" evidence="8">
    <location>
        <begin position="111"/>
        <end position="325"/>
    </location>
</feature>
<dbReference type="CDD" id="cd06261">
    <property type="entry name" value="TM_PBP2"/>
    <property type="match status" value="1"/>
</dbReference>
<protein>
    <submittedName>
        <fullName evidence="15">ABC transporter permease subunit</fullName>
    </submittedName>
    <submittedName>
        <fullName evidence="9">Sugar ABC transporter permease</fullName>
    </submittedName>
</protein>
<evidence type="ECO:0000259" key="8">
    <source>
        <dbReference type="PROSITE" id="PS50928"/>
    </source>
</evidence>
<evidence type="ECO:0000256" key="6">
    <source>
        <dbReference type="ARBA" id="ARBA00023136"/>
    </source>
</evidence>
<dbReference type="PANTHER" id="PTHR30193">
    <property type="entry name" value="ABC TRANSPORTER PERMEASE PROTEIN"/>
    <property type="match status" value="1"/>
</dbReference>
<evidence type="ECO:0000313" key="17">
    <source>
        <dbReference type="Proteomes" id="UP000430971"/>
    </source>
</evidence>
<reference evidence="9 16" key="2">
    <citation type="submission" date="2014-07" db="EMBL/GenBank/DDBJ databases">
        <title>Bifidobacterium longum genome.</title>
        <authorList>
            <person name="Yuan J."/>
            <person name="Wei X."/>
            <person name="Li H."/>
            <person name="Liu W."/>
            <person name="Wang X."/>
        </authorList>
    </citation>
    <scope>NUCLEOTIDE SEQUENCE [LARGE SCALE GENOMIC DNA]</scope>
    <source>
        <strain evidence="9 16">BXY01</strain>
    </source>
</reference>
<accession>A0A0M4MM33</accession>
<dbReference type="Proteomes" id="UP000028505">
    <property type="component" value="Chromosome"/>
</dbReference>
<sequence length="334" mass="36182">MTAIQEAVPAAAGAAQSRGGEVSNAAAAAGKRVRARKHSGASQNSWQSKLRPYLFIAPLVILSGVFIYYCIGFTVATSFTDWDGISSEMDFIGLKNYTKLLAPGSVFWTALMNNIIFMVVTVVIQAGLGLLLAVILKERLRGSSFFKAIFFMPIAMAPVIIAAIFRIIMDPNVGAINEALRFLHLDFLAQSWLGDPHIALYSICAINIFEWMGFSMIIYYAGLMSISDDIYEAAKIDGCGFWNTLFRITIPNLSGTTNTLILLGIVGSLKTFDIVIQTTGGGPGRSTEFLNTYLYKAGVQQFNGGLSAAIGVMVLIIAVMLSLIQLAFNKRANN</sequence>
<evidence type="ECO:0000313" key="20">
    <source>
        <dbReference type="Proteomes" id="UP000468842"/>
    </source>
</evidence>
<dbReference type="InterPro" id="IPR035906">
    <property type="entry name" value="MetI-like_sf"/>
</dbReference>
<evidence type="ECO:0000313" key="12">
    <source>
        <dbReference type="EMBL" id="KAB7395609.1"/>
    </source>
</evidence>
<dbReference type="EMBL" id="WXDR01000004">
    <property type="protein sequence ID" value="MZU08136.1"/>
    <property type="molecule type" value="Genomic_DNA"/>
</dbReference>
<evidence type="ECO:0000313" key="9">
    <source>
        <dbReference type="EMBL" id="AIF89728.1"/>
    </source>
</evidence>
<evidence type="ECO:0000313" key="15">
    <source>
        <dbReference type="EMBL" id="MZU08136.1"/>
    </source>
</evidence>
<dbReference type="EMBL" id="CP008885">
    <property type="protein sequence ID" value="AIF89728.1"/>
    <property type="molecule type" value="Genomic_DNA"/>
</dbReference>
<comment type="similarity">
    <text evidence="7">Belongs to the binding-protein-dependent transport system permease family.</text>
</comment>